<comment type="similarity">
    <text evidence="2 6">Belongs to the SURF1 family.</text>
</comment>
<dbReference type="PANTHER" id="PTHR23427">
    <property type="entry name" value="SURFEIT LOCUS PROTEIN"/>
    <property type="match status" value="1"/>
</dbReference>
<dbReference type="PANTHER" id="PTHR23427:SF2">
    <property type="entry name" value="SURFEIT LOCUS PROTEIN 1"/>
    <property type="match status" value="1"/>
</dbReference>
<gene>
    <name evidence="7" type="ORF">GCM10009126_21060</name>
</gene>
<evidence type="ECO:0000256" key="6">
    <source>
        <dbReference type="RuleBase" id="RU363076"/>
    </source>
</evidence>
<evidence type="ECO:0000256" key="5">
    <source>
        <dbReference type="ARBA" id="ARBA00023136"/>
    </source>
</evidence>
<evidence type="ECO:0000256" key="1">
    <source>
        <dbReference type="ARBA" id="ARBA00004370"/>
    </source>
</evidence>
<evidence type="ECO:0000256" key="2">
    <source>
        <dbReference type="ARBA" id="ARBA00007165"/>
    </source>
</evidence>
<dbReference type="InterPro" id="IPR002994">
    <property type="entry name" value="Surf1/Shy1"/>
</dbReference>
<dbReference type="InterPro" id="IPR045214">
    <property type="entry name" value="Surf1/Surf4"/>
</dbReference>
<dbReference type="EMBL" id="BAAAFO010000003">
    <property type="protein sequence ID" value="GAA0255670.1"/>
    <property type="molecule type" value="Genomic_DNA"/>
</dbReference>
<proteinExistence type="inferred from homology"/>
<feature type="transmembrane region" description="Helical" evidence="6">
    <location>
        <begin position="215"/>
        <end position="233"/>
    </location>
</feature>
<name>A0ABP3E8X9_9GAMM</name>
<dbReference type="PROSITE" id="PS50895">
    <property type="entry name" value="SURF1"/>
    <property type="match status" value="1"/>
</dbReference>
<comment type="caution">
    <text evidence="6">Lacks conserved residue(s) required for the propagation of feature annotation.</text>
</comment>
<comment type="subcellular location">
    <subcellularLocation>
        <location evidence="6">Cell membrane</location>
        <topology evidence="6">Multi-pass membrane protein</topology>
    </subcellularLocation>
    <subcellularLocation>
        <location evidence="1">Membrane</location>
    </subcellularLocation>
</comment>
<dbReference type="Proteomes" id="UP001500657">
    <property type="component" value="Unassembled WGS sequence"/>
</dbReference>
<keyword evidence="3 6" id="KW-0812">Transmembrane</keyword>
<evidence type="ECO:0000313" key="7">
    <source>
        <dbReference type="EMBL" id="GAA0255670.1"/>
    </source>
</evidence>
<keyword evidence="4 6" id="KW-1133">Transmembrane helix</keyword>
<dbReference type="Pfam" id="PF02104">
    <property type="entry name" value="SURF1"/>
    <property type="match status" value="1"/>
</dbReference>
<keyword evidence="5 6" id="KW-0472">Membrane</keyword>
<dbReference type="CDD" id="cd06662">
    <property type="entry name" value="SURF1"/>
    <property type="match status" value="1"/>
</dbReference>
<evidence type="ECO:0000256" key="4">
    <source>
        <dbReference type="ARBA" id="ARBA00022989"/>
    </source>
</evidence>
<reference evidence="8" key="1">
    <citation type="journal article" date="2019" name="Int. J. Syst. Evol. Microbiol.">
        <title>The Global Catalogue of Microorganisms (GCM) 10K type strain sequencing project: providing services to taxonomists for standard genome sequencing and annotation.</title>
        <authorList>
            <consortium name="The Broad Institute Genomics Platform"/>
            <consortium name="The Broad Institute Genome Sequencing Center for Infectious Disease"/>
            <person name="Wu L."/>
            <person name="Ma J."/>
        </authorList>
    </citation>
    <scope>NUCLEOTIDE SEQUENCE [LARGE SCALE GENOMIC DNA]</scope>
    <source>
        <strain evidence="8">JCM 16242</strain>
    </source>
</reference>
<sequence>MMRLRRPPWWALLLTAAGAALFVYLGVWQLHRADYKEALLRRYAASVSAVPQDFAGVAMRPPADMFPRVRVRGHYLLDRIYLLDNPHHDHRGGVEVFVPFAVEGETSLLLVDAGFLHAGTRGTTPALPPLPKAETTLQGLYVPPPPVGFEMGGNALARQTRWPKESIFLDPTELAADLGRPLFPRVLALDADPASGYIRQHSLELSMTPARHRAYAFQWFSFALAAAAILLVLNRDKRHRSP</sequence>
<accession>A0ABP3E8X9</accession>
<comment type="caution">
    <text evidence="7">The sequence shown here is derived from an EMBL/GenBank/DDBJ whole genome shotgun (WGS) entry which is preliminary data.</text>
</comment>
<evidence type="ECO:0000313" key="8">
    <source>
        <dbReference type="Proteomes" id="UP001500657"/>
    </source>
</evidence>
<protein>
    <recommendedName>
        <fullName evidence="6">SURF1-like protein</fullName>
    </recommendedName>
</protein>
<evidence type="ECO:0000256" key="3">
    <source>
        <dbReference type="ARBA" id="ARBA00022692"/>
    </source>
</evidence>
<organism evidence="7 8">
    <name type="scientific">Rhodanobacter caeni</name>
    <dbReference type="NCBI Taxonomy" id="657654"/>
    <lineage>
        <taxon>Bacteria</taxon>
        <taxon>Pseudomonadati</taxon>
        <taxon>Pseudomonadota</taxon>
        <taxon>Gammaproteobacteria</taxon>
        <taxon>Lysobacterales</taxon>
        <taxon>Rhodanobacteraceae</taxon>
        <taxon>Rhodanobacter</taxon>
    </lineage>
</organism>
<dbReference type="RefSeq" id="WP_343882737.1">
    <property type="nucleotide sequence ID" value="NZ_BAAAFO010000003.1"/>
</dbReference>
<keyword evidence="8" id="KW-1185">Reference proteome</keyword>
<keyword evidence="6" id="KW-1003">Cell membrane</keyword>